<dbReference type="Pfam" id="PF06172">
    <property type="entry name" value="Cupin_5"/>
    <property type="match status" value="1"/>
</dbReference>
<dbReference type="Proteomes" id="UP000199341">
    <property type="component" value="Unassembled WGS sequence"/>
</dbReference>
<sequence length="148" mass="15890">MTPPPLARALGLAPHLEGGWYRRIYTSPVTLAHPAYSGTDPERALRSSATLIHYLLGPGEESAWHTVASDEVWLWQQGGPLLLQTSPPGPAPGPLTDHHLAPGPDGPFHAVVPAGHWQRARPTTSTPVLVACMVTPGFDFADFTLLHD</sequence>
<evidence type="ECO:0000313" key="2">
    <source>
        <dbReference type="EMBL" id="SDM71879.1"/>
    </source>
</evidence>
<dbReference type="PANTHER" id="PTHR33387">
    <property type="entry name" value="RMLC-LIKE JELLY ROLL FOLD PROTEIN"/>
    <property type="match status" value="1"/>
</dbReference>
<dbReference type="RefSeq" id="WP_093782367.1">
    <property type="nucleotide sequence ID" value="NZ_FNIE01000001.1"/>
</dbReference>
<dbReference type="CDD" id="cd06121">
    <property type="entry name" value="cupin_YML079wp"/>
    <property type="match status" value="1"/>
</dbReference>
<dbReference type="OrthoDB" id="9798288at2"/>
<feature type="domain" description="DUF985" evidence="1">
    <location>
        <begin position="7"/>
        <end position="145"/>
    </location>
</feature>
<dbReference type="InterPro" id="IPR039935">
    <property type="entry name" value="YML079W-like"/>
</dbReference>
<protein>
    <recommendedName>
        <fullName evidence="1">DUF985 domain-containing protein</fullName>
    </recommendedName>
</protein>
<dbReference type="AlphaFoldDB" id="A0A1G9VI91"/>
<evidence type="ECO:0000313" key="3">
    <source>
        <dbReference type="Proteomes" id="UP000199341"/>
    </source>
</evidence>
<organism evidence="2 3">
    <name type="scientific">Actinacidiphila guanduensis</name>
    <dbReference type="NCBI Taxonomy" id="310781"/>
    <lineage>
        <taxon>Bacteria</taxon>
        <taxon>Bacillati</taxon>
        <taxon>Actinomycetota</taxon>
        <taxon>Actinomycetes</taxon>
        <taxon>Kitasatosporales</taxon>
        <taxon>Streptomycetaceae</taxon>
        <taxon>Actinacidiphila</taxon>
    </lineage>
</organism>
<proteinExistence type="predicted"/>
<evidence type="ECO:0000259" key="1">
    <source>
        <dbReference type="Pfam" id="PF06172"/>
    </source>
</evidence>
<dbReference type="EMBL" id="FNIE01000001">
    <property type="protein sequence ID" value="SDM71879.1"/>
    <property type="molecule type" value="Genomic_DNA"/>
</dbReference>
<gene>
    <name evidence="2" type="ORF">SAMN05216259_101286</name>
</gene>
<dbReference type="InterPro" id="IPR011051">
    <property type="entry name" value="RmlC_Cupin_sf"/>
</dbReference>
<name>A0A1G9VI91_9ACTN</name>
<dbReference type="PANTHER" id="PTHR33387:SF3">
    <property type="entry name" value="DUF985 DOMAIN-CONTAINING PROTEIN"/>
    <property type="match status" value="1"/>
</dbReference>
<reference evidence="2 3" key="1">
    <citation type="submission" date="2016-10" db="EMBL/GenBank/DDBJ databases">
        <authorList>
            <person name="de Groot N.N."/>
        </authorList>
    </citation>
    <scope>NUCLEOTIDE SEQUENCE [LARGE SCALE GENOMIC DNA]</scope>
    <source>
        <strain evidence="2 3">CGMCC 4.2022</strain>
    </source>
</reference>
<dbReference type="InterPro" id="IPR009327">
    <property type="entry name" value="Cupin_DUF985"/>
</dbReference>
<accession>A0A1G9VI91</accession>
<dbReference type="InterPro" id="IPR014710">
    <property type="entry name" value="RmlC-like_jellyroll"/>
</dbReference>
<keyword evidence="3" id="KW-1185">Reference proteome</keyword>
<dbReference type="Gene3D" id="2.60.120.10">
    <property type="entry name" value="Jelly Rolls"/>
    <property type="match status" value="1"/>
</dbReference>
<dbReference type="SUPFAM" id="SSF51182">
    <property type="entry name" value="RmlC-like cupins"/>
    <property type="match status" value="1"/>
</dbReference>